<name>A0A6F9DKV2_9ASCI</name>
<proteinExistence type="evidence at transcript level"/>
<reference evidence="2" key="1">
    <citation type="submission" date="2020-04" db="EMBL/GenBank/DDBJ databases">
        <authorList>
            <person name="Neveu A P."/>
        </authorList>
    </citation>
    <scope>NUCLEOTIDE SEQUENCE</scope>
    <source>
        <tissue evidence="2">Whole embryo</tissue>
    </source>
</reference>
<accession>A0A6F9DKV2</accession>
<evidence type="ECO:0000313" key="2">
    <source>
        <dbReference type="EMBL" id="CAB3264074.1"/>
    </source>
</evidence>
<dbReference type="AlphaFoldDB" id="A0A6F9DKV2"/>
<dbReference type="EMBL" id="LR788212">
    <property type="protein sequence ID" value="CAB3264074.1"/>
    <property type="molecule type" value="mRNA"/>
</dbReference>
<feature type="signal peptide" evidence="1">
    <location>
        <begin position="1"/>
        <end position="17"/>
    </location>
</feature>
<sequence>MFHFGTIFSLFSTLFKAGLLNWCRPPFDCRCDFPLSTACFGDFSTSFFSVFLLNFSSKGNFTSVKGVFVVSLGVGSDSEDCLFSLSKSFSTTDSFSLICRLFGLVFLSLTAKTGALFCSLTSSSILGFSSVTGEMFFNWGNGGCCLFSSALLSSFWFDVDSFSTTVGLGETTCRPECFLCTEVEFVFSPSILALSKATLDTELDSSTSIFSTIADFLFATDFSSGDDGRPVLLSESFLTFLSCTNGLLGLSSSSGVTEVVVTLESSFPVLFSSGDNIGFSFLKLSLFRLFFFSNTARKFTSSLGDFSFSISGLTGVNLNGLMSLGVVTTFPDSSFSFLAGVTFSQLGLKSNFLGLSFSVL</sequence>
<evidence type="ECO:0000256" key="1">
    <source>
        <dbReference type="SAM" id="SignalP"/>
    </source>
</evidence>
<feature type="chain" id="PRO_5026051133" evidence="1">
    <location>
        <begin position="18"/>
        <end position="360"/>
    </location>
</feature>
<keyword evidence="1" id="KW-0732">Signal</keyword>
<organism evidence="2">
    <name type="scientific">Phallusia mammillata</name>
    <dbReference type="NCBI Taxonomy" id="59560"/>
    <lineage>
        <taxon>Eukaryota</taxon>
        <taxon>Metazoa</taxon>
        <taxon>Chordata</taxon>
        <taxon>Tunicata</taxon>
        <taxon>Ascidiacea</taxon>
        <taxon>Phlebobranchia</taxon>
        <taxon>Ascidiidae</taxon>
        <taxon>Phallusia</taxon>
    </lineage>
</organism>
<gene>
    <name evidence="2" type="primary">Mtx1-002</name>
</gene>
<protein>
    <submittedName>
        <fullName evidence="2">Metaxin-1-like</fullName>
    </submittedName>
</protein>